<protein>
    <submittedName>
        <fullName evidence="1">Uncharacterized protein</fullName>
    </submittedName>
</protein>
<reference evidence="1" key="2">
    <citation type="submission" date="2025-09" db="UniProtKB">
        <authorList>
            <consortium name="EnsemblPlants"/>
        </authorList>
    </citation>
    <scope>IDENTIFICATION</scope>
</reference>
<sequence length="524" mass="55791">MSLPSILVLMLSIHVLRCRLGLLRFICSCRSCPVRSRRPRLNSRPRNDTRRSNKNLAPGQGPVPGQRTGAPPYALFVISQSVGHDTTLRAKAAAPSPSHHAVAVFLALLPLLELARSRLRHAGLEQGRPSMHQIGSGMYVSGRAPDRKRERQLSSGSVATPPYTGGDVSRSGELGRMFDVSSSPASSSRRSSGPLQPPPLRPPPSPALSHSGLLVGPSPLPSPARGGGSSSRKASRMRAAAGEESAPAPVVARGRAKLGVPLACYVLVALAAAAGLGAGAFFLVSWRRWEPLAAAGAAVAAAAAVLSWNAARCAAEAERFFRASPDTAFDQADMPIGELVKITGQVTCGRVPVGACFHDAARCVFTSVRMYGRRGWAGACCCSRWQLRHSEARSTSFYISDRNSGRRFYVRAGEATKITWMIKRKTVSFDGDTKAASRSLKSWTESRGVSCDGGAVRVEEGFIREGDTASVIGVLKKHHAYDVVDAPEGVVSTGFQPARCMFPVLVEGLVLIGSEDPDDDVYMV</sequence>
<proteinExistence type="predicted"/>
<dbReference type="EnsemblPlants" id="AVESA.00010b.r2.7DG1353850.1">
    <property type="protein sequence ID" value="AVESA.00010b.r2.7DG1353850.1.CDS"/>
    <property type="gene ID" value="AVESA.00010b.r2.7DG1353850"/>
</dbReference>
<reference evidence="1" key="1">
    <citation type="submission" date="2021-05" db="EMBL/GenBank/DDBJ databases">
        <authorList>
            <person name="Scholz U."/>
            <person name="Mascher M."/>
            <person name="Fiebig A."/>
        </authorList>
    </citation>
    <scope>NUCLEOTIDE SEQUENCE [LARGE SCALE GENOMIC DNA]</scope>
</reference>
<keyword evidence="2" id="KW-1185">Reference proteome</keyword>
<evidence type="ECO:0000313" key="1">
    <source>
        <dbReference type="EnsemblPlants" id="AVESA.00010b.r2.7DG1353850.1.CDS"/>
    </source>
</evidence>
<name>A0ACD6AFX5_AVESA</name>
<dbReference type="Proteomes" id="UP001732700">
    <property type="component" value="Chromosome 7D"/>
</dbReference>
<evidence type="ECO:0000313" key="2">
    <source>
        <dbReference type="Proteomes" id="UP001732700"/>
    </source>
</evidence>
<accession>A0ACD6AFX5</accession>
<organism evidence="1 2">
    <name type="scientific">Avena sativa</name>
    <name type="common">Oat</name>
    <dbReference type="NCBI Taxonomy" id="4498"/>
    <lineage>
        <taxon>Eukaryota</taxon>
        <taxon>Viridiplantae</taxon>
        <taxon>Streptophyta</taxon>
        <taxon>Embryophyta</taxon>
        <taxon>Tracheophyta</taxon>
        <taxon>Spermatophyta</taxon>
        <taxon>Magnoliopsida</taxon>
        <taxon>Liliopsida</taxon>
        <taxon>Poales</taxon>
        <taxon>Poaceae</taxon>
        <taxon>BOP clade</taxon>
        <taxon>Pooideae</taxon>
        <taxon>Poodae</taxon>
        <taxon>Poeae</taxon>
        <taxon>Poeae Chloroplast Group 1 (Aveneae type)</taxon>
        <taxon>Aveninae</taxon>
        <taxon>Avena</taxon>
    </lineage>
</organism>